<dbReference type="Pfam" id="PF16702">
    <property type="entry name" value="DUF5063"/>
    <property type="match status" value="1"/>
</dbReference>
<comment type="caution">
    <text evidence="1">The sequence shown here is derived from an EMBL/GenBank/DDBJ whole genome shotgun (WGS) entry which is preliminary data.</text>
</comment>
<name>A0A246FHA0_9BACT</name>
<dbReference type="OrthoDB" id="2882299at2"/>
<gene>
    <name evidence="1" type="ORF">CDA63_16845</name>
</gene>
<dbReference type="Gene3D" id="1.20.120.1550">
    <property type="entry name" value="Protein of unknown function DUF5063"/>
    <property type="match status" value="1"/>
</dbReference>
<evidence type="ECO:0000313" key="1">
    <source>
        <dbReference type="EMBL" id="OWP61912.1"/>
    </source>
</evidence>
<dbReference type="InterPro" id="IPR032025">
    <property type="entry name" value="DUF5063"/>
</dbReference>
<reference evidence="1 2" key="1">
    <citation type="submission" date="2017-06" db="EMBL/GenBank/DDBJ databases">
        <title>Hymenobacter amundsenii sp. nov. isolated from regoliths in Antarctica.</title>
        <authorList>
            <person name="Sedlacek I."/>
            <person name="Kralova S."/>
            <person name="Pantucek R."/>
            <person name="Svec P."/>
            <person name="Holochova P."/>
            <person name="Stankova E."/>
            <person name="Vrbovska V."/>
            <person name="Busse H.-J."/>
        </authorList>
    </citation>
    <scope>NUCLEOTIDE SEQUENCE [LARGE SCALE GENOMIC DNA]</scope>
    <source>
        <strain evidence="1 2">CCM 8682</strain>
    </source>
</reference>
<dbReference type="RefSeq" id="WP_088465631.1">
    <property type="nucleotide sequence ID" value="NZ_NIRR01000038.1"/>
</dbReference>
<organism evidence="1 2">
    <name type="scientific">Hymenobacter amundsenii</name>
    <dbReference type="NCBI Taxonomy" id="2006685"/>
    <lineage>
        <taxon>Bacteria</taxon>
        <taxon>Pseudomonadati</taxon>
        <taxon>Bacteroidota</taxon>
        <taxon>Cytophagia</taxon>
        <taxon>Cytophagales</taxon>
        <taxon>Hymenobacteraceae</taxon>
        <taxon>Hymenobacter</taxon>
    </lineage>
</organism>
<accession>A0A246FHA0</accession>
<dbReference type="AlphaFoldDB" id="A0A246FHA0"/>
<protein>
    <recommendedName>
        <fullName evidence="3">DUF5063 domain-containing protein</fullName>
    </recommendedName>
</protein>
<evidence type="ECO:0000313" key="2">
    <source>
        <dbReference type="Proteomes" id="UP000197277"/>
    </source>
</evidence>
<evidence type="ECO:0008006" key="3">
    <source>
        <dbReference type="Google" id="ProtNLM"/>
    </source>
</evidence>
<proteinExistence type="predicted"/>
<sequence length="176" mass="20529">MDRQQSTEEILKVPTFTAYYQAAVDFCTFIEQQKPGLPQDFLLATRRYLVRLYDAASALPWVDLQSNQDYDNTLSATTFQAILSSIAERLGEARYYWHVFDPIDDVEHTSVCGDLLDDLGDIYKDVRYALLVFHLGQPDCQENALWQFKFDFDAHWDHHCVNALSAIHFYLKRLHQ</sequence>
<dbReference type="EMBL" id="NIRR01000038">
    <property type="protein sequence ID" value="OWP61912.1"/>
    <property type="molecule type" value="Genomic_DNA"/>
</dbReference>
<dbReference type="Proteomes" id="UP000197277">
    <property type="component" value="Unassembled WGS sequence"/>
</dbReference>
<keyword evidence="2" id="KW-1185">Reference proteome</keyword>
<dbReference type="InterPro" id="IPR038312">
    <property type="entry name" value="DUF5063_sf"/>
</dbReference>